<comment type="subcellular location">
    <subcellularLocation>
        <location evidence="1 8">Cell membrane</location>
        <topology evidence="1 8">Multi-pass membrane protein</topology>
    </subcellularLocation>
</comment>
<dbReference type="Proteomes" id="UP000187404">
    <property type="component" value="Unassembled WGS sequence"/>
</dbReference>
<feature type="transmembrane region" description="Helical" evidence="8">
    <location>
        <begin position="229"/>
        <end position="250"/>
    </location>
</feature>
<evidence type="ECO:0000256" key="5">
    <source>
        <dbReference type="ARBA" id="ARBA00022692"/>
    </source>
</evidence>
<dbReference type="InterPro" id="IPR035906">
    <property type="entry name" value="MetI-like_sf"/>
</dbReference>
<comment type="similarity">
    <text evidence="2">Belongs to the binding-protein-dependent transport system permease family. CysTW subfamily.</text>
</comment>
<evidence type="ECO:0000256" key="1">
    <source>
        <dbReference type="ARBA" id="ARBA00004651"/>
    </source>
</evidence>
<keyword evidence="11" id="KW-1185">Reference proteome</keyword>
<keyword evidence="4" id="KW-1003">Cell membrane</keyword>
<reference evidence="10 11" key="1">
    <citation type="journal article" date="2016" name="Appl. Environ. Microbiol.">
        <title>Function and Phylogeny of Bacterial Butyryl Coenzyme A:Acetate Transferases and Their Diversity in the Proximal Colon of Swine.</title>
        <authorList>
            <person name="Trachsel J."/>
            <person name="Bayles D.O."/>
            <person name="Looft T."/>
            <person name="Levine U.Y."/>
            <person name="Allen H.K."/>
        </authorList>
    </citation>
    <scope>NUCLEOTIDE SEQUENCE [LARGE SCALE GENOMIC DNA]</scope>
    <source>
        <strain evidence="10 11">68-3-10</strain>
    </source>
</reference>
<evidence type="ECO:0000256" key="7">
    <source>
        <dbReference type="ARBA" id="ARBA00023136"/>
    </source>
</evidence>
<gene>
    <name evidence="10" type="ORF">BHK98_05130</name>
</gene>
<dbReference type="RefSeq" id="WP_075712496.1">
    <property type="nucleotide sequence ID" value="NZ_MJIE01000001.1"/>
</dbReference>
<proteinExistence type="inferred from homology"/>
<feature type="domain" description="ABC transmembrane type-1" evidence="9">
    <location>
        <begin position="59"/>
        <end position="247"/>
    </location>
</feature>
<dbReference type="PANTHER" id="PTHR43848:SF2">
    <property type="entry name" value="PUTRESCINE TRANSPORT SYSTEM PERMEASE PROTEIN POTI"/>
    <property type="match status" value="1"/>
</dbReference>
<sequence length="267" mass="29477">MKKIFTSVYLVLILLFLYLPILTLMVFSFNESKSMFRWTGVSLKWYREMFRDSQMLSAIFNTFSIALVSAAVATVIGTLASIGILAMRKKTQNVIMGLNNIPLLNADIVTGISLMLSFIAFGFYLNWGTVLLAHITFSIPYVILSVMPKLKQVGPASYEAAQDLGASPAYAFWRVVIPEIRSGIVTGFLLSFTMSVDDFVVTHFTRGAGINTISTLIYSQVKVGIRPTLFALSTVIFVIVLIVLTIANAASDRGAEEDDFFYEVAQG</sequence>
<dbReference type="STRING" id="1261640.BHK98_05130"/>
<evidence type="ECO:0000313" key="11">
    <source>
        <dbReference type="Proteomes" id="UP000187404"/>
    </source>
</evidence>
<feature type="transmembrane region" description="Helical" evidence="8">
    <location>
        <begin position="130"/>
        <end position="147"/>
    </location>
</feature>
<evidence type="ECO:0000256" key="8">
    <source>
        <dbReference type="RuleBase" id="RU363032"/>
    </source>
</evidence>
<protein>
    <submittedName>
        <fullName evidence="10">Putrescine aminotransferase</fullName>
    </submittedName>
</protein>
<feature type="transmembrane region" description="Helical" evidence="8">
    <location>
        <begin position="103"/>
        <end position="124"/>
    </location>
</feature>
<dbReference type="PROSITE" id="PS50928">
    <property type="entry name" value="ABC_TM1"/>
    <property type="match status" value="1"/>
</dbReference>
<evidence type="ECO:0000256" key="4">
    <source>
        <dbReference type="ARBA" id="ARBA00022475"/>
    </source>
</evidence>
<dbReference type="SUPFAM" id="SSF161098">
    <property type="entry name" value="MetI-like"/>
    <property type="match status" value="1"/>
</dbReference>
<evidence type="ECO:0000256" key="3">
    <source>
        <dbReference type="ARBA" id="ARBA00022448"/>
    </source>
</evidence>
<feature type="transmembrane region" description="Helical" evidence="8">
    <location>
        <begin position="7"/>
        <end position="29"/>
    </location>
</feature>
<name>A0A1Q9JH12_9FIRM</name>
<feature type="transmembrane region" description="Helical" evidence="8">
    <location>
        <begin position="58"/>
        <end position="82"/>
    </location>
</feature>
<evidence type="ECO:0000259" key="9">
    <source>
        <dbReference type="PROSITE" id="PS50928"/>
    </source>
</evidence>
<keyword evidence="6 8" id="KW-1133">Transmembrane helix</keyword>
<organism evidence="10 11">
    <name type="scientific">Hornefia porci</name>
    <dbReference type="NCBI Taxonomy" id="2652292"/>
    <lineage>
        <taxon>Bacteria</taxon>
        <taxon>Bacillati</taxon>
        <taxon>Bacillota</taxon>
        <taxon>Clostridia</taxon>
        <taxon>Peptostreptococcales</taxon>
        <taxon>Anaerovoracaceae</taxon>
        <taxon>Hornefia</taxon>
    </lineage>
</organism>
<dbReference type="AlphaFoldDB" id="A0A1Q9JH12"/>
<dbReference type="InterPro" id="IPR051789">
    <property type="entry name" value="Bact_Polyamine_Transport"/>
</dbReference>
<keyword evidence="5 8" id="KW-0812">Transmembrane</keyword>
<dbReference type="GO" id="GO:0055085">
    <property type="term" value="P:transmembrane transport"/>
    <property type="evidence" value="ECO:0007669"/>
    <property type="project" value="InterPro"/>
</dbReference>
<dbReference type="InterPro" id="IPR000515">
    <property type="entry name" value="MetI-like"/>
</dbReference>
<dbReference type="GO" id="GO:0008483">
    <property type="term" value="F:transaminase activity"/>
    <property type="evidence" value="ECO:0007669"/>
    <property type="project" value="UniProtKB-KW"/>
</dbReference>
<accession>A0A1Q9JH12</accession>
<comment type="caution">
    <text evidence="10">The sequence shown here is derived from an EMBL/GenBank/DDBJ whole genome shotgun (WGS) entry which is preliminary data.</text>
</comment>
<keyword evidence="10" id="KW-0032">Aminotransferase</keyword>
<keyword evidence="10" id="KW-0808">Transferase</keyword>
<keyword evidence="3 8" id="KW-0813">Transport</keyword>
<dbReference type="Pfam" id="PF00528">
    <property type="entry name" value="BPD_transp_1"/>
    <property type="match status" value="1"/>
</dbReference>
<dbReference type="OrthoDB" id="9782004at2"/>
<evidence type="ECO:0000313" key="10">
    <source>
        <dbReference type="EMBL" id="OLR55502.1"/>
    </source>
</evidence>
<dbReference type="GO" id="GO:0005886">
    <property type="term" value="C:plasma membrane"/>
    <property type="evidence" value="ECO:0007669"/>
    <property type="project" value="UniProtKB-SubCell"/>
</dbReference>
<evidence type="ECO:0000256" key="6">
    <source>
        <dbReference type="ARBA" id="ARBA00022989"/>
    </source>
</evidence>
<dbReference type="CDD" id="cd06261">
    <property type="entry name" value="TM_PBP2"/>
    <property type="match status" value="1"/>
</dbReference>
<evidence type="ECO:0000256" key="2">
    <source>
        <dbReference type="ARBA" id="ARBA00007069"/>
    </source>
</evidence>
<keyword evidence="7 8" id="KW-0472">Membrane</keyword>
<dbReference type="EMBL" id="MJIE01000001">
    <property type="protein sequence ID" value="OLR55502.1"/>
    <property type="molecule type" value="Genomic_DNA"/>
</dbReference>
<dbReference type="Gene3D" id="1.10.3720.10">
    <property type="entry name" value="MetI-like"/>
    <property type="match status" value="1"/>
</dbReference>
<dbReference type="PANTHER" id="PTHR43848">
    <property type="entry name" value="PUTRESCINE TRANSPORT SYSTEM PERMEASE PROTEIN POTI"/>
    <property type="match status" value="1"/>
</dbReference>